<evidence type="ECO:0000313" key="2">
    <source>
        <dbReference type="EMBL" id="TWU57606.1"/>
    </source>
</evidence>
<name>A0A5C6FBV0_9BACT</name>
<dbReference type="AlphaFoldDB" id="A0A5C6FBV0"/>
<dbReference type="GO" id="GO:1990281">
    <property type="term" value="C:efflux pump complex"/>
    <property type="evidence" value="ECO:0007669"/>
    <property type="project" value="TreeGrafter"/>
</dbReference>
<reference evidence="2 3" key="1">
    <citation type="submission" date="2019-02" db="EMBL/GenBank/DDBJ databases">
        <title>Deep-cultivation of Planctomycetes and their phenomic and genomic characterization uncovers novel biology.</title>
        <authorList>
            <person name="Wiegand S."/>
            <person name="Jogler M."/>
            <person name="Boedeker C."/>
            <person name="Pinto D."/>
            <person name="Vollmers J."/>
            <person name="Rivas-Marin E."/>
            <person name="Kohn T."/>
            <person name="Peeters S.H."/>
            <person name="Heuer A."/>
            <person name="Rast P."/>
            <person name="Oberbeckmann S."/>
            <person name="Bunk B."/>
            <person name="Jeske O."/>
            <person name="Meyerdierks A."/>
            <person name="Storesund J.E."/>
            <person name="Kallscheuer N."/>
            <person name="Luecker S."/>
            <person name="Lage O.M."/>
            <person name="Pohl T."/>
            <person name="Merkel B.J."/>
            <person name="Hornburger P."/>
            <person name="Mueller R.-W."/>
            <person name="Bruemmer F."/>
            <person name="Labrenz M."/>
            <person name="Spormann A.M."/>
            <person name="Op Den Camp H."/>
            <person name="Overmann J."/>
            <person name="Amann R."/>
            <person name="Jetten M.S.M."/>
            <person name="Mascher T."/>
            <person name="Medema M.H."/>
            <person name="Devos D.P."/>
            <person name="Kaster A.-K."/>
            <person name="Ovreas L."/>
            <person name="Rohde M."/>
            <person name="Galperin M.Y."/>
            <person name="Jogler C."/>
        </authorList>
    </citation>
    <scope>NUCLEOTIDE SEQUENCE [LARGE SCALE GENOMIC DNA]</scope>
    <source>
        <strain evidence="2 3">Poly59</strain>
    </source>
</reference>
<dbReference type="Gene3D" id="2.40.30.170">
    <property type="match status" value="1"/>
</dbReference>
<protein>
    <submittedName>
        <fullName evidence="2">Multidrug resistance protein MdtN</fullName>
    </submittedName>
</protein>
<keyword evidence="3" id="KW-1185">Reference proteome</keyword>
<keyword evidence="1" id="KW-0175">Coiled coil</keyword>
<proteinExistence type="predicted"/>
<dbReference type="PANTHER" id="PTHR30469:SF15">
    <property type="entry name" value="HLYD FAMILY OF SECRETION PROTEINS"/>
    <property type="match status" value="1"/>
</dbReference>
<gene>
    <name evidence="2" type="ORF">Poly59_05130</name>
</gene>
<dbReference type="PANTHER" id="PTHR30469">
    <property type="entry name" value="MULTIDRUG RESISTANCE PROTEIN MDTA"/>
    <property type="match status" value="1"/>
</dbReference>
<dbReference type="EMBL" id="SJPX01000001">
    <property type="protein sequence ID" value="TWU57606.1"/>
    <property type="molecule type" value="Genomic_DNA"/>
</dbReference>
<dbReference type="GO" id="GO:0015562">
    <property type="term" value="F:efflux transmembrane transporter activity"/>
    <property type="evidence" value="ECO:0007669"/>
    <property type="project" value="TreeGrafter"/>
</dbReference>
<evidence type="ECO:0000256" key="1">
    <source>
        <dbReference type="SAM" id="Coils"/>
    </source>
</evidence>
<comment type="caution">
    <text evidence="2">The sequence shown here is derived from an EMBL/GenBank/DDBJ whole genome shotgun (WGS) entry which is preliminary data.</text>
</comment>
<sequence>MRPTFLALLAATITISTANGQSPGEQRSEIHAENCFVQYINKVDVPATAEGLLTSLDFEEGDEFSKGDIIAVIEDKPALLAIELKKADEKEAMLTAASDVNLRDAKESAKVAAAEAKSFEALHKDRVIPYWDMEKKRLEAGRQELRIEMAETEQKVAQVKMIAARSALEMAEFELTQRSIRAPYTGFVESRIAQLGQWVQPGSPMATLIQMDKLRVEGDIDALGDSTRVVKGAPVEVLIYNHANDGTRIQGVLGFVSMEIDFNKRYRVWVEIENEKIGNEWKFKPGMRADIVIK</sequence>
<evidence type="ECO:0000313" key="3">
    <source>
        <dbReference type="Proteomes" id="UP000317977"/>
    </source>
</evidence>
<dbReference type="RefSeq" id="WP_246151429.1">
    <property type="nucleotide sequence ID" value="NZ_SJPX01000001.1"/>
</dbReference>
<accession>A0A5C6FBV0</accession>
<organism evidence="2 3">
    <name type="scientific">Rubripirellula reticaptiva</name>
    <dbReference type="NCBI Taxonomy" id="2528013"/>
    <lineage>
        <taxon>Bacteria</taxon>
        <taxon>Pseudomonadati</taxon>
        <taxon>Planctomycetota</taxon>
        <taxon>Planctomycetia</taxon>
        <taxon>Pirellulales</taxon>
        <taxon>Pirellulaceae</taxon>
        <taxon>Rubripirellula</taxon>
    </lineage>
</organism>
<feature type="coiled-coil region" evidence="1">
    <location>
        <begin position="133"/>
        <end position="162"/>
    </location>
</feature>
<dbReference type="Gene3D" id="1.10.287.470">
    <property type="entry name" value="Helix hairpin bin"/>
    <property type="match status" value="1"/>
</dbReference>
<dbReference type="SUPFAM" id="SSF111369">
    <property type="entry name" value="HlyD-like secretion proteins"/>
    <property type="match status" value="1"/>
</dbReference>
<dbReference type="Gene3D" id="2.40.50.100">
    <property type="match status" value="1"/>
</dbReference>
<dbReference type="Proteomes" id="UP000317977">
    <property type="component" value="Unassembled WGS sequence"/>
</dbReference>